<dbReference type="AlphaFoldDB" id="A0A246JX14"/>
<dbReference type="Proteomes" id="UP000197361">
    <property type="component" value="Unassembled WGS sequence"/>
</dbReference>
<accession>A0A246JX14</accession>
<sequence length="358" mass="40042">MIPVDNKPITQLPIVPTAVLMKHRAFEEFDNRFRSCARLLQSLWRQSQKLPIGTFTPRFGRKRTIGSLISTAAGTEGRNFLTPAIAEVARLEAAYQEPNALIDQNRLFCNLLSSMPLAFNACAPLRQDRDLAARVLRSIIPGIDLKVVCDILFEHSPGRQDPTLTGDRSAFDVAFIYERSDGQRGFIGIECKYTETGNEPAPPELNPRYTDLAHSSGLFKEPDHAALRVNPFQQLFREHLLTQAAVMRGDYAEAYFVLVAPRLNHLVQNSAALYACFLTKPTEGQVPFVNVHLEQLVDAYGWAGAYDHAAALHERYLDWSKVDEVVRDAVKAKAEVWPTEKGEEPKTATVRIPKSKAA</sequence>
<dbReference type="Pfam" id="PF20796">
    <property type="entry name" value="PDDEXK_13"/>
    <property type="match status" value="1"/>
</dbReference>
<organism evidence="2 3">
    <name type="scientific">Sphingopyxis bauzanensis</name>
    <dbReference type="NCBI Taxonomy" id="651663"/>
    <lineage>
        <taxon>Bacteria</taxon>
        <taxon>Pseudomonadati</taxon>
        <taxon>Pseudomonadota</taxon>
        <taxon>Alphaproteobacteria</taxon>
        <taxon>Sphingomonadales</taxon>
        <taxon>Sphingomonadaceae</taxon>
        <taxon>Sphingopyxis</taxon>
    </lineage>
</organism>
<dbReference type="EMBL" id="NISK01000002">
    <property type="protein sequence ID" value="OWQ97476.1"/>
    <property type="molecule type" value="Genomic_DNA"/>
</dbReference>
<proteinExistence type="predicted"/>
<dbReference type="RefSeq" id="WP_088441325.1">
    <property type="nucleotide sequence ID" value="NZ_BMMC01000001.1"/>
</dbReference>
<protein>
    <recommendedName>
        <fullName evidence="1">PD-(D/E)XK nuclease-like domain-containing protein</fullName>
    </recommendedName>
</protein>
<comment type="caution">
    <text evidence="2">The sequence shown here is derived from an EMBL/GenBank/DDBJ whole genome shotgun (WGS) entry which is preliminary data.</text>
</comment>
<dbReference type="InterPro" id="IPR048822">
    <property type="entry name" value="PDDEXK_13"/>
</dbReference>
<evidence type="ECO:0000313" key="3">
    <source>
        <dbReference type="Proteomes" id="UP000197361"/>
    </source>
</evidence>
<reference evidence="2 3" key="1">
    <citation type="journal article" date="2010" name="Int. J. Syst. Evol. Microbiol.">
        <title>Sphingopyxis bauzanensis sp. nov., a psychrophilic bacterium isolated from soil.</title>
        <authorList>
            <person name="Zhang D.C."/>
            <person name="Liu H.C."/>
            <person name="Xin Y.H."/>
            <person name="Zhou Y.G."/>
            <person name="Schinner F."/>
            <person name="Margesin R."/>
        </authorList>
    </citation>
    <scope>NUCLEOTIDE SEQUENCE [LARGE SCALE GENOMIC DNA]</scope>
    <source>
        <strain evidence="2 3">DSM 22271</strain>
    </source>
</reference>
<keyword evidence="3" id="KW-1185">Reference proteome</keyword>
<dbReference type="OrthoDB" id="1092934at2"/>
<evidence type="ECO:0000313" key="2">
    <source>
        <dbReference type="EMBL" id="OWQ97476.1"/>
    </source>
</evidence>
<evidence type="ECO:0000259" key="1">
    <source>
        <dbReference type="Pfam" id="PF20796"/>
    </source>
</evidence>
<gene>
    <name evidence="2" type="ORF">CDQ92_10695</name>
</gene>
<feature type="domain" description="PD-(D/E)XK nuclease-like" evidence="1">
    <location>
        <begin position="29"/>
        <end position="318"/>
    </location>
</feature>
<name>A0A246JX14_9SPHN</name>